<dbReference type="InterPro" id="IPR036028">
    <property type="entry name" value="SH3-like_dom_sf"/>
</dbReference>
<dbReference type="PANTHER" id="PTHR46037">
    <property type="entry name" value="PROTEIN ENHANCER OF SEVENLESS 2B"/>
    <property type="match status" value="1"/>
</dbReference>
<feature type="domain" description="SH2" evidence="5">
    <location>
        <begin position="157"/>
        <end position="236"/>
    </location>
</feature>
<dbReference type="SUPFAM" id="SSF55550">
    <property type="entry name" value="SH2 domain"/>
    <property type="match status" value="1"/>
</dbReference>
<dbReference type="InterPro" id="IPR001452">
    <property type="entry name" value="SH3_domain"/>
</dbReference>
<dbReference type="AlphaFoldDB" id="A0A448WA19"/>
<proteinExistence type="predicted"/>
<dbReference type="InterPro" id="IPR043539">
    <property type="entry name" value="Grb2-like"/>
</dbReference>
<evidence type="ECO:0000256" key="3">
    <source>
        <dbReference type="PROSITE-ProRule" id="PRU00191"/>
    </source>
</evidence>
<dbReference type="Gene3D" id="2.30.30.40">
    <property type="entry name" value="SH3 Domains"/>
    <property type="match status" value="1"/>
</dbReference>
<dbReference type="PRINTS" id="PR00401">
    <property type="entry name" value="SH2DOMAIN"/>
</dbReference>
<dbReference type="SMART" id="SM00252">
    <property type="entry name" value="SH2"/>
    <property type="match status" value="1"/>
</dbReference>
<keyword evidence="8" id="KW-1185">Reference proteome</keyword>
<gene>
    <name evidence="7" type="ORF">PXEA_LOCUS257</name>
</gene>
<dbReference type="SUPFAM" id="SSF50044">
    <property type="entry name" value="SH3-domain"/>
    <property type="match status" value="1"/>
</dbReference>
<sequence>MGNCFGKTRPQSYAATETENVRYPPPSRAVVSNGITSPIVSSASPRKPLHPIIKYQVQPTQIEHDVHSVVTYNPPAPTQQTPNGRSQIRVRALYSYTRHNHDDLNFEKGDVMVVLSDISDAWWLATHTVTGAIGYIPSNYVVIDDGKPTSLDAWFDISRRDADRKLLPGGIIKGAYIIRPSSDPRHYALSVRHFDTEKNMYVVKHYKIRSLDNNAGYFISSRTTFPNIGELIEYYRIVLSILV</sequence>
<evidence type="ECO:0000256" key="2">
    <source>
        <dbReference type="ARBA" id="ARBA00022999"/>
    </source>
</evidence>
<evidence type="ECO:0008006" key="9">
    <source>
        <dbReference type="Google" id="ProtNLM"/>
    </source>
</evidence>
<dbReference type="PROSITE" id="PS50002">
    <property type="entry name" value="SH3"/>
    <property type="match status" value="1"/>
</dbReference>
<reference evidence="7" key="1">
    <citation type="submission" date="2018-11" db="EMBL/GenBank/DDBJ databases">
        <authorList>
            <consortium name="Pathogen Informatics"/>
        </authorList>
    </citation>
    <scope>NUCLEOTIDE SEQUENCE</scope>
</reference>
<keyword evidence="2 3" id="KW-0727">SH2 domain</keyword>
<dbReference type="Pfam" id="PF00018">
    <property type="entry name" value="SH3_1"/>
    <property type="match status" value="1"/>
</dbReference>
<dbReference type="Pfam" id="PF00017">
    <property type="entry name" value="SH2"/>
    <property type="match status" value="1"/>
</dbReference>
<evidence type="ECO:0000256" key="4">
    <source>
        <dbReference type="PROSITE-ProRule" id="PRU00192"/>
    </source>
</evidence>
<dbReference type="InterPro" id="IPR000980">
    <property type="entry name" value="SH2"/>
</dbReference>
<dbReference type="PROSITE" id="PS50001">
    <property type="entry name" value="SH2"/>
    <property type="match status" value="1"/>
</dbReference>
<dbReference type="SMART" id="SM00326">
    <property type="entry name" value="SH3"/>
    <property type="match status" value="1"/>
</dbReference>
<feature type="domain" description="SH3" evidence="6">
    <location>
        <begin position="85"/>
        <end position="146"/>
    </location>
</feature>
<evidence type="ECO:0000259" key="5">
    <source>
        <dbReference type="PROSITE" id="PS50001"/>
    </source>
</evidence>
<dbReference type="OrthoDB" id="4062651at2759"/>
<dbReference type="CDD" id="cd11845">
    <property type="entry name" value="SH3_Src_like"/>
    <property type="match status" value="1"/>
</dbReference>
<comment type="caution">
    <text evidence="7">The sequence shown here is derived from an EMBL/GenBank/DDBJ whole genome shotgun (WGS) entry which is preliminary data.</text>
</comment>
<keyword evidence="1 4" id="KW-0728">SH3 domain</keyword>
<evidence type="ECO:0000313" key="7">
    <source>
        <dbReference type="EMBL" id="VEL06817.1"/>
    </source>
</evidence>
<evidence type="ECO:0000313" key="8">
    <source>
        <dbReference type="Proteomes" id="UP000784294"/>
    </source>
</evidence>
<dbReference type="PRINTS" id="PR00452">
    <property type="entry name" value="SH3DOMAIN"/>
</dbReference>
<evidence type="ECO:0000256" key="1">
    <source>
        <dbReference type="ARBA" id="ARBA00022443"/>
    </source>
</evidence>
<accession>A0A448WA19</accession>
<dbReference type="Proteomes" id="UP000784294">
    <property type="component" value="Unassembled WGS sequence"/>
</dbReference>
<dbReference type="Gene3D" id="3.30.505.10">
    <property type="entry name" value="SH2 domain"/>
    <property type="match status" value="1"/>
</dbReference>
<evidence type="ECO:0000259" key="6">
    <source>
        <dbReference type="PROSITE" id="PS50002"/>
    </source>
</evidence>
<dbReference type="InterPro" id="IPR036860">
    <property type="entry name" value="SH2_dom_sf"/>
</dbReference>
<protein>
    <recommendedName>
        <fullName evidence="9">SH3 domain-containing protein</fullName>
    </recommendedName>
</protein>
<organism evidence="7 8">
    <name type="scientific">Protopolystoma xenopodis</name>
    <dbReference type="NCBI Taxonomy" id="117903"/>
    <lineage>
        <taxon>Eukaryota</taxon>
        <taxon>Metazoa</taxon>
        <taxon>Spiralia</taxon>
        <taxon>Lophotrochozoa</taxon>
        <taxon>Platyhelminthes</taxon>
        <taxon>Monogenea</taxon>
        <taxon>Polyopisthocotylea</taxon>
        <taxon>Polystomatidea</taxon>
        <taxon>Polystomatidae</taxon>
        <taxon>Protopolystoma</taxon>
    </lineage>
</organism>
<dbReference type="EMBL" id="CAAALY010000452">
    <property type="protein sequence ID" value="VEL06817.1"/>
    <property type="molecule type" value="Genomic_DNA"/>
</dbReference>
<name>A0A448WA19_9PLAT</name>